<evidence type="ECO:0000313" key="3">
    <source>
        <dbReference type="EMBL" id="KAF2181243.1"/>
    </source>
</evidence>
<proteinExistence type="predicted"/>
<dbReference type="AlphaFoldDB" id="A0A6A6DQG9"/>
<dbReference type="InterPro" id="IPR036397">
    <property type="entry name" value="RNaseH_sf"/>
</dbReference>
<evidence type="ECO:0000256" key="1">
    <source>
        <dbReference type="SAM" id="MobiDB-lite"/>
    </source>
</evidence>
<feature type="domain" description="Tc1-like transposase DDE" evidence="2">
    <location>
        <begin position="163"/>
        <end position="232"/>
    </location>
</feature>
<dbReference type="GO" id="GO:0003676">
    <property type="term" value="F:nucleic acid binding"/>
    <property type="evidence" value="ECO:0007669"/>
    <property type="project" value="InterPro"/>
</dbReference>
<dbReference type="Proteomes" id="UP000800200">
    <property type="component" value="Unassembled WGS sequence"/>
</dbReference>
<dbReference type="OrthoDB" id="3687914at2759"/>
<feature type="region of interest" description="Disordered" evidence="1">
    <location>
        <begin position="1"/>
        <end position="27"/>
    </location>
</feature>
<dbReference type="Gene3D" id="3.30.420.10">
    <property type="entry name" value="Ribonuclease H-like superfamily/Ribonuclease H"/>
    <property type="match status" value="1"/>
</dbReference>
<dbReference type="EMBL" id="ML994653">
    <property type="protein sequence ID" value="KAF2181243.1"/>
    <property type="molecule type" value="Genomic_DNA"/>
</dbReference>
<keyword evidence="4" id="KW-1185">Reference proteome</keyword>
<organism evidence="3 4">
    <name type="scientific">Zopfia rhizophila CBS 207.26</name>
    <dbReference type="NCBI Taxonomy" id="1314779"/>
    <lineage>
        <taxon>Eukaryota</taxon>
        <taxon>Fungi</taxon>
        <taxon>Dikarya</taxon>
        <taxon>Ascomycota</taxon>
        <taxon>Pezizomycotina</taxon>
        <taxon>Dothideomycetes</taxon>
        <taxon>Dothideomycetes incertae sedis</taxon>
        <taxon>Zopfiaceae</taxon>
        <taxon>Zopfia</taxon>
    </lineage>
</organism>
<gene>
    <name evidence="3" type="ORF">K469DRAFT_261448</name>
</gene>
<evidence type="ECO:0000259" key="2">
    <source>
        <dbReference type="Pfam" id="PF13358"/>
    </source>
</evidence>
<evidence type="ECO:0000313" key="4">
    <source>
        <dbReference type="Proteomes" id="UP000800200"/>
    </source>
</evidence>
<accession>A0A6A6DQG9</accession>
<sequence>MAIESERHRKRSKVSRPKGSNPFDRSRPAAKTFHAVMFWGAICEGRRGPFHIWERETIEEATHLKAVMDKENERKQNIVDMERELAQIPGTYERGVLQERNANIQRLDRENPLPSGYPRKQRRIDWEFKVHEKETRDGKSKGGVDWIRYRETILYPKLYPWAKQIHDETGRFVHIVEDNAGAHEKAKRLSWEGRADRSGIDVVDWPPLSPDLNKIERIWGPMKDYVEELRVTTHQNTLAREAIKTRATHAWYLMPQDKIDSECRDFSRKLHQCLANQGNNNFYG</sequence>
<dbReference type="Pfam" id="PF13358">
    <property type="entry name" value="DDE_3"/>
    <property type="match status" value="1"/>
</dbReference>
<name>A0A6A6DQG9_9PEZI</name>
<dbReference type="InterPro" id="IPR038717">
    <property type="entry name" value="Tc1-like_DDE_dom"/>
</dbReference>
<protein>
    <recommendedName>
        <fullName evidence="2">Tc1-like transposase DDE domain-containing protein</fullName>
    </recommendedName>
</protein>
<reference evidence="3" key="1">
    <citation type="journal article" date="2020" name="Stud. Mycol.">
        <title>101 Dothideomycetes genomes: a test case for predicting lifestyles and emergence of pathogens.</title>
        <authorList>
            <person name="Haridas S."/>
            <person name="Albert R."/>
            <person name="Binder M."/>
            <person name="Bloem J."/>
            <person name="Labutti K."/>
            <person name="Salamov A."/>
            <person name="Andreopoulos B."/>
            <person name="Baker S."/>
            <person name="Barry K."/>
            <person name="Bills G."/>
            <person name="Bluhm B."/>
            <person name="Cannon C."/>
            <person name="Castanera R."/>
            <person name="Culley D."/>
            <person name="Daum C."/>
            <person name="Ezra D."/>
            <person name="Gonzalez J."/>
            <person name="Henrissat B."/>
            <person name="Kuo A."/>
            <person name="Liang C."/>
            <person name="Lipzen A."/>
            <person name="Lutzoni F."/>
            <person name="Magnuson J."/>
            <person name="Mondo S."/>
            <person name="Nolan M."/>
            <person name="Ohm R."/>
            <person name="Pangilinan J."/>
            <person name="Park H.-J."/>
            <person name="Ramirez L."/>
            <person name="Alfaro M."/>
            <person name="Sun H."/>
            <person name="Tritt A."/>
            <person name="Yoshinaga Y."/>
            <person name="Zwiers L.-H."/>
            <person name="Turgeon B."/>
            <person name="Goodwin S."/>
            <person name="Spatafora J."/>
            <person name="Crous P."/>
            <person name="Grigoriev I."/>
        </authorList>
    </citation>
    <scope>NUCLEOTIDE SEQUENCE</scope>
    <source>
        <strain evidence="3">CBS 207.26</strain>
    </source>
</reference>